<comment type="caution">
    <text evidence="2">The sequence shown here is derived from an EMBL/GenBank/DDBJ whole genome shotgun (WGS) entry which is preliminary data.</text>
</comment>
<evidence type="ECO:0000259" key="1">
    <source>
        <dbReference type="PROSITE" id="PS50801"/>
    </source>
</evidence>
<dbReference type="Gene3D" id="3.30.750.24">
    <property type="entry name" value="STAS domain"/>
    <property type="match status" value="1"/>
</dbReference>
<dbReference type="SUPFAM" id="SSF52091">
    <property type="entry name" value="SpoIIaa-like"/>
    <property type="match status" value="1"/>
</dbReference>
<dbReference type="Proteomes" id="UP000053244">
    <property type="component" value="Unassembled WGS sequence"/>
</dbReference>
<organism evidence="2 3">
    <name type="scientific">Actinoplanes awajinensis subsp. mycoplanecinus</name>
    <dbReference type="NCBI Taxonomy" id="135947"/>
    <lineage>
        <taxon>Bacteria</taxon>
        <taxon>Bacillati</taxon>
        <taxon>Actinomycetota</taxon>
        <taxon>Actinomycetes</taxon>
        <taxon>Micromonosporales</taxon>
        <taxon>Micromonosporaceae</taxon>
        <taxon>Actinoplanes</taxon>
    </lineage>
</organism>
<dbReference type="Pfam" id="PF01740">
    <property type="entry name" value="STAS"/>
    <property type="match status" value="1"/>
</dbReference>
<dbReference type="PROSITE" id="PS50801">
    <property type="entry name" value="STAS"/>
    <property type="match status" value="1"/>
</dbReference>
<protein>
    <recommendedName>
        <fullName evidence="1">STAS domain-containing protein</fullName>
    </recommendedName>
</protein>
<dbReference type="CDD" id="cd07043">
    <property type="entry name" value="STAS_anti-anti-sigma_factors"/>
    <property type="match status" value="1"/>
</dbReference>
<evidence type="ECO:0000313" key="2">
    <source>
        <dbReference type="EMBL" id="KUL29442.1"/>
    </source>
</evidence>
<proteinExistence type="predicted"/>
<name>A0A117MPZ1_9ACTN</name>
<dbReference type="InterPro" id="IPR036513">
    <property type="entry name" value="STAS_dom_sf"/>
</dbReference>
<accession>A0A117MPZ1</accession>
<dbReference type="InterPro" id="IPR002645">
    <property type="entry name" value="STAS_dom"/>
</dbReference>
<evidence type="ECO:0000313" key="3">
    <source>
        <dbReference type="Proteomes" id="UP000053244"/>
    </source>
</evidence>
<dbReference type="EMBL" id="LLZH01000279">
    <property type="protein sequence ID" value="KUL29442.1"/>
    <property type="molecule type" value="Genomic_DNA"/>
</dbReference>
<dbReference type="RefSeq" id="WP_067697382.1">
    <property type="nucleotide sequence ID" value="NZ_LLZH01000279.1"/>
</dbReference>
<keyword evidence="3" id="KW-1185">Reference proteome</keyword>
<gene>
    <name evidence="2" type="ORF">ADL15_27890</name>
</gene>
<sequence>MITSDCPSLIVDLDGRPDGVAVIYVKGELGSESVAEFRTRIATVLAGSDADKIFLDLSDVSFCDCAGMRALEALESDHAKVGPVRIVAAGEAVDILVRILGGAPLLGYVPGMTTGADGSFTG</sequence>
<dbReference type="AlphaFoldDB" id="A0A117MPZ1"/>
<reference evidence="2 3" key="1">
    <citation type="submission" date="2015-10" db="EMBL/GenBank/DDBJ databases">
        <authorList>
            <person name="Gilbert D.G."/>
        </authorList>
    </citation>
    <scope>NUCLEOTIDE SEQUENCE [LARGE SCALE GENOMIC DNA]</scope>
    <source>
        <strain evidence="2 3">NRRL B-16712</strain>
    </source>
</reference>
<feature type="domain" description="STAS" evidence="1">
    <location>
        <begin position="18"/>
        <end position="74"/>
    </location>
</feature>